<dbReference type="PANTHER" id="PTHR30349">
    <property type="entry name" value="PHAGE INTEGRASE-RELATED"/>
    <property type="match status" value="1"/>
</dbReference>
<protein>
    <submittedName>
        <fullName evidence="7">Integrase</fullName>
    </submittedName>
</protein>
<evidence type="ECO:0000313" key="8">
    <source>
        <dbReference type="Proteomes" id="UP000053433"/>
    </source>
</evidence>
<dbReference type="RefSeq" id="WP_058723068.1">
    <property type="nucleotide sequence ID" value="NZ_LMUA01000007.1"/>
</dbReference>
<dbReference type="Pfam" id="PF00589">
    <property type="entry name" value="Phage_integrase"/>
    <property type="match status" value="1"/>
</dbReference>
<reference evidence="7 8" key="1">
    <citation type="submission" date="2015-10" db="EMBL/GenBank/DDBJ databases">
        <title>A novel member of the family Ruminococcaceae isolated from human faeces.</title>
        <authorList>
            <person name="Shkoporov A.N."/>
            <person name="Chaplin A.V."/>
            <person name="Motuzova O.V."/>
            <person name="Kafarskaia L.I."/>
            <person name="Efimov B.A."/>
        </authorList>
    </citation>
    <scope>NUCLEOTIDE SEQUENCE [LARGE SCALE GENOMIC DNA]</scope>
    <source>
        <strain evidence="7 8">668</strain>
    </source>
</reference>
<dbReference type="EMBL" id="LMUA01000007">
    <property type="protein sequence ID" value="KUE76725.1"/>
    <property type="molecule type" value="Genomic_DNA"/>
</dbReference>
<dbReference type="InterPro" id="IPR010998">
    <property type="entry name" value="Integrase_recombinase_N"/>
</dbReference>
<comment type="similarity">
    <text evidence="1">Belongs to the 'phage' integrase family.</text>
</comment>
<dbReference type="CDD" id="cd01189">
    <property type="entry name" value="INT_ICEBs1_C_like"/>
    <property type="match status" value="1"/>
</dbReference>
<dbReference type="GO" id="GO:0003677">
    <property type="term" value="F:DNA binding"/>
    <property type="evidence" value="ECO:0007669"/>
    <property type="project" value="UniProtKB-UniRule"/>
</dbReference>
<dbReference type="PANTHER" id="PTHR30349:SF41">
    <property type="entry name" value="INTEGRASE_RECOMBINASE PROTEIN MJ0367-RELATED"/>
    <property type="match status" value="1"/>
</dbReference>
<dbReference type="GO" id="GO:0015074">
    <property type="term" value="P:DNA integration"/>
    <property type="evidence" value="ECO:0007669"/>
    <property type="project" value="InterPro"/>
</dbReference>
<evidence type="ECO:0000256" key="1">
    <source>
        <dbReference type="ARBA" id="ARBA00008857"/>
    </source>
</evidence>
<feature type="domain" description="Tyr recombinase" evidence="5">
    <location>
        <begin position="193"/>
        <end position="425"/>
    </location>
</feature>
<dbReference type="InterPro" id="IPR011010">
    <property type="entry name" value="DNA_brk_join_enz"/>
</dbReference>
<name>A0A0W7TSJ2_9FIRM</name>
<dbReference type="GO" id="GO:0006310">
    <property type="term" value="P:DNA recombination"/>
    <property type="evidence" value="ECO:0007669"/>
    <property type="project" value="UniProtKB-KW"/>
</dbReference>
<dbReference type="Gene3D" id="1.10.150.130">
    <property type="match status" value="1"/>
</dbReference>
<proteinExistence type="inferred from homology"/>
<keyword evidence="2 4" id="KW-0238">DNA-binding</keyword>
<comment type="caution">
    <text evidence="7">The sequence shown here is derived from an EMBL/GenBank/DDBJ whole genome shotgun (WGS) entry which is preliminary data.</text>
</comment>
<dbReference type="InterPro" id="IPR002104">
    <property type="entry name" value="Integrase_catalytic"/>
</dbReference>
<accession>A0A0W7TSJ2</accession>
<dbReference type="Proteomes" id="UP000053433">
    <property type="component" value="Unassembled WGS sequence"/>
</dbReference>
<organism evidence="7 8">
    <name type="scientific">Ruthenibacterium lactatiformans</name>
    <dbReference type="NCBI Taxonomy" id="1550024"/>
    <lineage>
        <taxon>Bacteria</taxon>
        <taxon>Bacillati</taxon>
        <taxon>Bacillota</taxon>
        <taxon>Clostridia</taxon>
        <taxon>Eubacteriales</taxon>
        <taxon>Oscillospiraceae</taxon>
        <taxon>Ruthenibacterium</taxon>
    </lineage>
</organism>
<dbReference type="InterPro" id="IPR013762">
    <property type="entry name" value="Integrase-like_cat_sf"/>
</dbReference>
<gene>
    <name evidence="7" type="ORF">ASJ35_06870</name>
</gene>
<dbReference type="SUPFAM" id="SSF56349">
    <property type="entry name" value="DNA breaking-rejoining enzymes"/>
    <property type="match status" value="1"/>
</dbReference>
<dbReference type="AlphaFoldDB" id="A0A0W7TSJ2"/>
<evidence type="ECO:0000259" key="5">
    <source>
        <dbReference type="PROSITE" id="PS51898"/>
    </source>
</evidence>
<dbReference type="InterPro" id="IPR050090">
    <property type="entry name" value="Tyrosine_recombinase_XerCD"/>
</dbReference>
<evidence type="ECO:0000256" key="2">
    <source>
        <dbReference type="ARBA" id="ARBA00023125"/>
    </source>
</evidence>
<dbReference type="PROSITE" id="PS51900">
    <property type="entry name" value="CB"/>
    <property type="match status" value="1"/>
</dbReference>
<evidence type="ECO:0000256" key="3">
    <source>
        <dbReference type="ARBA" id="ARBA00023172"/>
    </source>
</evidence>
<feature type="domain" description="Core-binding (CB)" evidence="6">
    <location>
        <begin position="63"/>
        <end position="157"/>
    </location>
</feature>
<dbReference type="PROSITE" id="PS51898">
    <property type="entry name" value="TYR_RECOMBINASE"/>
    <property type="match status" value="1"/>
</dbReference>
<evidence type="ECO:0000259" key="6">
    <source>
        <dbReference type="PROSITE" id="PS51900"/>
    </source>
</evidence>
<dbReference type="InterPro" id="IPR044068">
    <property type="entry name" value="CB"/>
</dbReference>
<dbReference type="Gene3D" id="1.10.443.10">
    <property type="entry name" value="Intergrase catalytic core"/>
    <property type="match status" value="1"/>
</dbReference>
<keyword evidence="3" id="KW-0233">DNA recombination</keyword>
<evidence type="ECO:0000313" key="7">
    <source>
        <dbReference type="EMBL" id="KUE76725.1"/>
    </source>
</evidence>
<evidence type="ECO:0000256" key="4">
    <source>
        <dbReference type="PROSITE-ProRule" id="PRU01248"/>
    </source>
</evidence>
<sequence length="434" mass="49759">MAKGSVRKKGKKWYYRFYVEDASGNRVQKEFPGTESKSETESLLRKAMEDYESKQFLAQAKNITLGDMLDMWVEEELKPGSLSNGTVTAYEGTVSRIKKHPIGKRKLKTIKAEHLQDYMDFLSFGGTNEDGTTAKPLSVGSMRQYSAVLHNSFRFAVFPKQLITFNPMQYVVRRSNDEDYEMFAEDTEGEPLNETPTIDYQQYSELIELLKEKGNPALLPIQIAYFTGLRIGEACSLTWQDINLNEQCLTVRRSMRYNATRKKTEIGPTKRKKIRTVDFCDTLAAILRAAKKEQMLNSIKYGPLYRQNYYRIVKEKNRTYYEVYTLPRTEQAPEDYNLISFVCLRPEGAYESPATVSSVCRTSRKKLDNMDDFHFHQLRHTYTSNLLSSGAAPKDVQELLGHADVSTTMNIYAHATREAKRTSARLLDKVVGAV</sequence>